<dbReference type="GO" id="GO:0016020">
    <property type="term" value="C:membrane"/>
    <property type="evidence" value="ECO:0007669"/>
    <property type="project" value="UniProtKB-SubCell"/>
</dbReference>
<keyword evidence="9" id="KW-0732">Signal</keyword>
<keyword evidence="6 8" id="KW-0472">Membrane</keyword>
<keyword evidence="2" id="KW-0433">Leucine-rich repeat</keyword>
<dbReference type="EMBL" id="JAAWWB010000006">
    <property type="protein sequence ID" value="KAG6780963.1"/>
    <property type="molecule type" value="Genomic_DNA"/>
</dbReference>
<feature type="signal peptide" evidence="9">
    <location>
        <begin position="1"/>
        <end position="33"/>
    </location>
</feature>
<feature type="transmembrane region" description="Helical" evidence="8">
    <location>
        <begin position="532"/>
        <end position="550"/>
    </location>
</feature>
<evidence type="ECO:0000256" key="4">
    <source>
        <dbReference type="ARBA" id="ARBA00022737"/>
    </source>
</evidence>
<dbReference type="Pfam" id="PF00560">
    <property type="entry name" value="LRR_1"/>
    <property type="match status" value="2"/>
</dbReference>
<dbReference type="GO" id="GO:0005524">
    <property type="term" value="F:ATP binding"/>
    <property type="evidence" value="ECO:0007669"/>
    <property type="project" value="InterPro"/>
</dbReference>
<dbReference type="Proteomes" id="UP000886885">
    <property type="component" value="Chromosome 3D"/>
</dbReference>
<feature type="domain" description="Protein kinase" evidence="10">
    <location>
        <begin position="417"/>
        <end position="718"/>
    </location>
</feature>
<dbReference type="AlphaFoldDB" id="A0A8X8AAT0"/>
<dbReference type="InterPro" id="IPR013210">
    <property type="entry name" value="LRR_N_plant-typ"/>
</dbReference>
<evidence type="ECO:0000256" key="7">
    <source>
        <dbReference type="ARBA" id="ARBA00023180"/>
    </source>
</evidence>
<dbReference type="PANTHER" id="PTHR48056:SF37">
    <property type="entry name" value="PROTEIN KINASE DOMAIN-CONTAINING PROTEIN"/>
    <property type="match status" value="1"/>
</dbReference>
<dbReference type="PROSITE" id="PS50011">
    <property type="entry name" value="PROTEIN_KINASE_DOM"/>
    <property type="match status" value="1"/>
</dbReference>
<evidence type="ECO:0000256" key="2">
    <source>
        <dbReference type="ARBA" id="ARBA00022614"/>
    </source>
</evidence>
<evidence type="ECO:0000259" key="10">
    <source>
        <dbReference type="PROSITE" id="PS50011"/>
    </source>
</evidence>
<keyword evidence="7" id="KW-0325">Glycoprotein</keyword>
<evidence type="ECO:0000256" key="6">
    <source>
        <dbReference type="ARBA" id="ARBA00023136"/>
    </source>
</evidence>
<gene>
    <name evidence="11" type="ORF">POTOM_013843</name>
</gene>
<comment type="subcellular location">
    <subcellularLocation>
        <location evidence="1">Membrane</location>
    </subcellularLocation>
</comment>
<dbReference type="InterPro" id="IPR001611">
    <property type="entry name" value="Leu-rich_rpt"/>
</dbReference>
<evidence type="ECO:0000313" key="11">
    <source>
        <dbReference type="EMBL" id="KAG6780963.1"/>
    </source>
</evidence>
<evidence type="ECO:0000256" key="5">
    <source>
        <dbReference type="ARBA" id="ARBA00022989"/>
    </source>
</evidence>
<dbReference type="PANTHER" id="PTHR48056">
    <property type="entry name" value="LRR RECEPTOR-LIKE SERINE/THREONINE-PROTEIN KINASE-RELATED"/>
    <property type="match status" value="1"/>
</dbReference>
<protein>
    <recommendedName>
        <fullName evidence="10">Protein kinase domain-containing protein</fullName>
    </recommendedName>
</protein>
<dbReference type="GO" id="GO:0004672">
    <property type="term" value="F:protein kinase activity"/>
    <property type="evidence" value="ECO:0007669"/>
    <property type="project" value="InterPro"/>
</dbReference>
<keyword evidence="12" id="KW-1185">Reference proteome</keyword>
<dbReference type="FunFam" id="3.30.200.20:FF:000371">
    <property type="entry name" value="Protein NSP-INTERACTING KINASE 2"/>
    <property type="match status" value="1"/>
</dbReference>
<evidence type="ECO:0000256" key="1">
    <source>
        <dbReference type="ARBA" id="ARBA00004370"/>
    </source>
</evidence>
<name>A0A8X8AAT0_POPTO</name>
<evidence type="ECO:0000313" key="12">
    <source>
        <dbReference type="Proteomes" id="UP000886885"/>
    </source>
</evidence>
<feature type="transmembrane region" description="Helical" evidence="8">
    <location>
        <begin position="316"/>
        <end position="340"/>
    </location>
</feature>
<dbReference type="Pfam" id="PF08263">
    <property type="entry name" value="LRRNT_2"/>
    <property type="match status" value="1"/>
</dbReference>
<keyword evidence="5 8" id="KW-1133">Transmembrane helix</keyword>
<dbReference type="InterPro" id="IPR000719">
    <property type="entry name" value="Prot_kinase_dom"/>
</dbReference>
<proteinExistence type="predicted"/>
<dbReference type="OrthoDB" id="676979at2759"/>
<dbReference type="Pfam" id="PF13855">
    <property type="entry name" value="LRR_8"/>
    <property type="match status" value="1"/>
</dbReference>
<keyword evidence="4" id="KW-0677">Repeat</keyword>
<dbReference type="InterPro" id="IPR001245">
    <property type="entry name" value="Ser-Thr/Tyr_kinase_cat_dom"/>
</dbReference>
<organism evidence="11 12">
    <name type="scientific">Populus tomentosa</name>
    <name type="common">Chinese white poplar</name>
    <dbReference type="NCBI Taxonomy" id="118781"/>
    <lineage>
        <taxon>Eukaryota</taxon>
        <taxon>Viridiplantae</taxon>
        <taxon>Streptophyta</taxon>
        <taxon>Embryophyta</taxon>
        <taxon>Tracheophyta</taxon>
        <taxon>Spermatophyta</taxon>
        <taxon>Magnoliopsida</taxon>
        <taxon>eudicotyledons</taxon>
        <taxon>Gunneridae</taxon>
        <taxon>Pentapetalae</taxon>
        <taxon>rosids</taxon>
        <taxon>fabids</taxon>
        <taxon>Malpighiales</taxon>
        <taxon>Salicaceae</taxon>
        <taxon>Saliceae</taxon>
        <taxon>Populus</taxon>
    </lineage>
</organism>
<sequence>MKRFETETKMGSFCSFSSFILSLALLTLQRVSGNNTELQALMELKSALDPTNKYLKSWTSDGDPCSGLFEGVACNEHGNVANISLQGKGLSGTLSPAVAELKSLSGLYLHYNSLSGEIPKEIADLTELSDLYLNVNNISGSIPPEMGNMASLQVLELCCNQLAGNIPPEMGSLKRLSVLALQYNRLTDQIPASLGTLGMLKMLYMSFNHLSGSIPQGIANIPQMEVLDVRNNSLSGIVPSALKRLNGGFQFENNPGLCGTGFPLLRACNAVFDINQVGPLGPIANNTAQKVIPQSEILQAHCHQTHCSNSSKLPQAAIVAGVITVTVTLMGAGFLIIFLYRRKKQKIGNTSDFSEGRLSTHQAKEFHRAGASPLLSLEYSNGWDPLGDSRNGIEISGEHLNNCRFNLEEIESATQCFSEVNVLGKSSFSTVYKGILRDGSLVAIRSINLTSCKPEEAEFVKGLDLLTSLRHNNLTRLRGFCCSRGRGECFLIYDFAPRGDLSRYLDLEDGSNQVLDWSTRVYIINGIAKGQFYSHFLLLLVILLDFYSILPQKPQFLHLPIKGIRYLHSSQENKPVMIHRRISVEKVLLDEQFNPLIADSGFAKLLADDVVFSTIKISAAMGYLAPEYVTTGLFTEKSDIYAFGVIILQILSGKQMLYSKSMRLAAACCMYDDFVDTSLQGNFSESEAAKLAKIALACTDELPDHRPAMKEVIQELNLSNAGS</sequence>
<reference evidence="11" key="1">
    <citation type="journal article" date="2020" name="bioRxiv">
        <title>Hybrid origin of Populus tomentosa Carr. identified through genome sequencing and phylogenomic analysis.</title>
        <authorList>
            <person name="An X."/>
            <person name="Gao K."/>
            <person name="Chen Z."/>
            <person name="Li J."/>
            <person name="Yang X."/>
            <person name="Yang X."/>
            <person name="Zhou J."/>
            <person name="Guo T."/>
            <person name="Zhao T."/>
            <person name="Huang S."/>
            <person name="Miao D."/>
            <person name="Khan W.U."/>
            <person name="Rao P."/>
            <person name="Ye M."/>
            <person name="Lei B."/>
            <person name="Liao W."/>
            <person name="Wang J."/>
            <person name="Ji L."/>
            <person name="Li Y."/>
            <person name="Guo B."/>
            <person name="Mustafa N.S."/>
            <person name="Li S."/>
            <person name="Yun Q."/>
            <person name="Keller S.R."/>
            <person name="Mao J."/>
            <person name="Zhang R."/>
            <person name="Strauss S.H."/>
        </authorList>
    </citation>
    <scope>NUCLEOTIDE SEQUENCE</scope>
    <source>
        <strain evidence="11">GM15</strain>
        <tissue evidence="11">Leaf</tissue>
    </source>
</reference>
<dbReference type="InterPro" id="IPR050647">
    <property type="entry name" value="Plant_LRR-RLKs"/>
</dbReference>
<keyword evidence="3 8" id="KW-0812">Transmembrane</keyword>
<dbReference type="FunFam" id="3.80.10.10:FF:000379">
    <property type="entry name" value="Protein NSP-INTERACTING KINASE 2"/>
    <property type="match status" value="1"/>
</dbReference>
<dbReference type="GO" id="GO:0033612">
    <property type="term" value="F:receptor serine/threonine kinase binding"/>
    <property type="evidence" value="ECO:0007669"/>
    <property type="project" value="TreeGrafter"/>
</dbReference>
<dbReference type="Pfam" id="PF07714">
    <property type="entry name" value="PK_Tyr_Ser-Thr"/>
    <property type="match status" value="1"/>
</dbReference>
<evidence type="ECO:0000256" key="8">
    <source>
        <dbReference type="SAM" id="Phobius"/>
    </source>
</evidence>
<accession>A0A8X8AAT0</accession>
<evidence type="ECO:0000256" key="9">
    <source>
        <dbReference type="SAM" id="SignalP"/>
    </source>
</evidence>
<evidence type="ECO:0000256" key="3">
    <source>
        <dbReference type="ARBA" id="ARBA00022692"/>
    </source>
</evidence>
<comment type="caution">
    <text evidence="11">The sequence shown here is derived from an EMBL/GenBank/DDBJ whole genome shotgun (WGS) entry which is preliminary data.</text>
</comment>
<feature type="chain" id="PRO_5036478033" description="Protein kinase domain-containing protein" evidence="9">
    <location>
        <begin position="34"/>
        <end position="723"/>
    </location>
</feature>